<reference evidence="1" key="1">
    <citation type="submission" date="2021-06" db="EMBL/GenBank/DDBJ databases">
        <authorList>
            <person name="Kallberg Y."/>
            <person name="Tangrot J."/>
            <person name="Rosling A."/>
        </authorList>
    </citation>
    <scope>NUCLEOTIDE SEQUENCE</scope>
    <source>
        <strain evidence="1">MA461A</strain>
    </source>
</reference>
<evidence type="ECO:0000313" key="2">
    <source>
        <dbReference type="Proteomes" id="UP000789920"/>
    </source>
</evidence>
<proteinExistence type="predicted"/>
<organism evidence="1 2">
    <name type="scientific">Racocetra persica</name>
    <dbReference type="NCBI Taxonomy" id="160502"/>
    <lineage>
        <taxon>Eukaryota</taxon>
        <taxon>Fungi</taxon>
        <taxon>Fungi incertae sedis</taxon>
        <taxon>Mucoromycota</taxon>
        <taxon>Glomeromycotina</taxon>
        <taxon>Glomeromycetes</taxon>
        <taxon>Diversisporales</taxon>
        <taxon>Gigasporaceae</taxon>
        <taxon>Racocetra</taxon>
    </lineage>
</organism>
<name>A0ACA9SJI5_9GLOM</name>
<gene>
    <name evidence="1" type="ORF">RPERSI_LOCUS31492</name>
</gene>
<dbReference type="EMBL" id="CAJVQC010127190">
    <property type="protein sequence ID" value="CAG8840594.1"/>
    <property type="molecule type" value="Genomic_DNA"/>
</dbReference>
<dbReference type="Proteomes" id="UP000789920">
    <property type="component" value="Unassembled WGS sequence"/>
</dbReference>
<comment type="caution">
    <text evidence="1">The sequence shown here is derived from an EMBL/GenBank/DDBJ whole genome shotgun (WGS) entry which is preliminary data.</text>
</comment>
<accession>A0ACA9SJI5</accession>
<feature type="non-terminal residue" evidence="1">
    <location>
        <position position="1"/>
    </location>
</feature>
<sequence length="196" mass="23105">IDNSLANLKVKWNSYLFEEVIPQAWVKFITKLQPHVYQKDNYYKFWPIAASDQFISLRFFKDLLKNMIRKINEDDEIFCEHGQMLSISNGYFQDKLCVERAIPNILSKIGFPIIDAPSEIIEVLKKSERHSLRFYTPNIVSQFLKDQEEWHDNLERDEILELFGYLMNDEDYKILEGLKMIPLANGTFKTISRGGT</sequence>
<keyword evidence="2" id="KW-1185">Reference proteome</keyword>
<protein>
    <submittedName>
        <fullName evidence="1">37071_t:CDS:1</fullName>
    </submittedName>
</protein>
<evidence type="ECO:0000313" key="1">
    <source>
        <dbReference type="EMBL" id="CAG8840594.1"/>
    </source>
</evidence>
<feature type="non-terminal residue" evidence="1">
    <location>
        <position position="196"/>
    </location>
</feature>